<accession>A0A843VLI2</accession>
<evidence type="ECO:0000256" key="1">
    <source>
        <dbReference type="SAM" id="MobiDB-lite"/>
    </source>
</evidence>
<evidence type="ECO:0000313" key="2">
    <source>
        <dbReference type="EMBL" id="MQL97781.1"/>
    </source>
</evidence>
<dbReference type="AlphaFoldDB" id="A0A843VLI2"/>
<proteinExistence type="predicted"/>
<organism evidence="2 3">
    <name type="scientific">Colocasia esculenta</name>
    <name type="common">Wild taro</name>
    <name type="synonym">Arum esculentum</name>
    <dbReference type="NCBI Taxonomy" id="4460"/>
    <lineage>
        <taxon>Eukaryota</taxon>
        <taxon>Viridiplantae</taxon>
        <taxon>Streptophyta</taxon>
        <taxon>Embryophyta</taxon>
        <taxon>Tracheophyta</taxon>
        <taxon>Spermatophyta</taxon>
        <taxon>Magnoliopsida</taxon>
        <taxon>Liliopsida</taxon>
        <taxon>Araceae</taxon>
        <taxon>Aroideae</taxon>
        <taxon>Colocasieae</taxon>
        <taxon>Colocasia</taxon>
    </lineage>
</organism>
<gene>
    <name evidence="2" type="ORF">Taro_030485</name>
</gene>
<comment type="caution">
    <text evidence="2">The sequence shown here is derived from an EMBL/GenBank/DDBJ whole genome shotgun (WGS) entry which is preliminary data.</text>
</comment>
<feature type="region of interest" description="Disordered" evidence="1">
    <location>
        <begin position="1"/>
        <end position="22"/>
    </location>
</feature>
<name>A0A843VLI2_COLES</name>
<feature type="region of interest" description="Disordered" evidence="1">
    <location>
        <begin position="84"/>
        <end position="103"/>
    </location>
</feature>
<dbReference type="Proteomes" id="UP000652761">
    <property type="component" value="Unassembled WGS sequence"/>
</dbReference>
<evidence type="ECO:0000313" key="3">
    <source>
        <dbReference type="Proteomes" id="UP000652761"/>
    </source>
</evidence>
<reference evidence="2" key="1">
    <citation type="submission" date="2017-07" db="EMBL/GenBank/DDBJ databases">
        <title>Taro Niue Genome Assembly and Annotation.</title>
        <authorList>
            <person name="Atibalentja N."/>
            <person name="Keating K."/>
            <person name="Fields C.J."/>
        </authorList>
    </citation>
    <scope>NUCLEOTIDE SEQUENCE</scope>
    <source>
        <strain evidence="2">Niue_2</strain>
        <tissue evidence="2">Leaf</tissue>
    </source>
</reference>
<keyword evidence="3" id="KW-1185">Reference proteome</keyword>
<sequence length="132" mass="13712">MQGPAESELPAPTSPAASAAAIQPCSPRLFPSSQAEGVNRRVAIAVDLSDERGEGAGGVPVAGVAGDGCEGTGALISDAVELHPVPEEEEEYRDASDEHKGRSGCWPRCLGSLGKEPMAWFTLKWLDGDVIL</sequence>
<dbReference type="EMBL" id="NMUH01002098">
    <property type="protein sequence ID" value="MQL97781.1"/>
    <property type="molecule type" value="Genomic_DNA"/>
</dbReference>
<protein>
    <submittedName>
        <fullName evidence="2">Uncharacterized protein</fullName>
    </submittedName>
</protein>